<dbReference type="EMBL" id="JAPDFL010000001">
    <property type="protein sequence ID" value="MCW1932408.1"/>
    <property type="molecule type" value="Genomic_DNA"/>
</dbReference>
<feature type="domain" description="YjiS-like" evidence="1">
    <location>
        <begin position="32"/>
        <end position="59"/>
    </location>
</feature>
<accession>A0ABT3GXY0</accession>
<organism evidence="2 3">
    <name type="scientific">Pararhodobacter zhoushanensis</name>
    <dbReference type="NCBI Taxonomy" id="2479545"/>
    <lineage>
        <taxon>Bacteria</taxon>
        <taxon>Pseudomonadati</taxon>
        <taxon>Pseudomonadota</taxon>
        <taxon>Alphaproteobacteria</taxon>
        <taxon>Rhodobacterales</taxon>
        <taxon>Paracoccaceae</taxon>
        <taxon>Pararhodobacter</taxon>
    </lineage>
</organism>
<evidence type="ECO:0000313" key="2">
    <source>
        <dbReference type="EMBL" id="MCW1932408.1"/>
    </source>
</evidence>
<sequence>MTTSTPTVCSTTPLVRGKGLRPYLRALLNAPALARQRRMLAQLDQSRLTDIGLTPEQARIEAERPFWDGPTYWR</sequence>
<evidence type="ECO:0000313" key="3">
    <source>
        <dbReference type="Proteomes" id="UP001208938"/>
    </source>
</evidence>
<gene>
    <name evidence="2" type="ORF">OKW52_09100</name>
</gene>
<keyword evidence="3" id="KW-1185">Reference proteome</keyword>
<evidence type="ECO:0000259" key="1">
    <source>
        <dbReference type="Pfam" id="PF06568"/>
    </source>
</evidence>
<dbReference type="Proteomes" id="UP001208938">
    <property type="component" value="Unassembled WGS sequence"/>
</dbReference>
<name>A0ABT3GXY0_9RHOB</name>
<protein>
    <recommendedName>
        <fullName evidence="1">YjiS-like domain-containing protein</fullName>
    </recommendedName>
</protein>
<dbReference type="InterPro" id="IPR009506">
    <property type="entry name" value="YjiS-like"/>
</dbReference>
<reference evidence="2 3" key="1">
    <citation type="submission" date="2022-10" db="EMBL/GenBank/DDBJ databases">
        <title>Pararhodobacter sp. nov., isolated from marine algae.</title>
        <authorList>
            <person name="Choi B.J."/>
            <person name="Kim J.M."/>
            <person name="Lee J.K."/>
            <person name="Choi D.G."/>
            <person name="Jeon C.O."/>
        </authorList>
    </citation>
    <scope>NUCLEOTIDE SEQUENCE [LARGE SCALE GENOMIC DNA]</scope>
    <source>
        <strain evidence="2 3">ZQ420</strain>
    </source>
</reference>
<proteinExistence type="predicted"/>
<comment type="caution">
    <text evidence="2">The sequence shown here is derived from an EMBL/GenBank/DDBJ whole genome shotgun (WGS) entry which is preliminary data.</text>
</comment>
<dbReference type="Pfam" id="PF06568">
    <property type="entry name" value="YjiS-like"/>
    <property type="match status" value="1"/>
</dbReference>
<dbReference type="RefSeq" id="WP_264505414.1">
    <property type="nucleotide sequence ID" value="NZ_JAPDFL010000001.1"/>
</dbReference>